<dbReference type="EMBL" id="DS231922">
    <property type="protein sequence ID" value="EDS26641.1"/>
    <property type="molecule type" value="Genomic_DNA"/>
</dbReference>
<evidence type="ECO:0000256" key="1">
    <source>
        <dbReference type="SAM" id="MobiDB-lite"/>
    </source>
</evidence>
<feature type="region of interest" description="Disordered" evidence="1">
    <location>
        <begin position="516"/>
        <end position="541"/>
    </location>
</feature>
<name>B0WG00_CULQU</name>
<dbReference type="VEuPathDB" id="VectorBase:CPIJ006233"/>
<dbReference type="OrthoDB" id="5958958at2759"/>
<sequence length="647" mass="72953">MCGKKNDALATQIPINMDDSTEKLLNDSMISTMSTNTDDLNSSGVDNLNYESSNPDGPEYATIGRDRMVPDFLVGACSRPTPPKSARPVSMYEPWMQTNEFTSLPADLMRRPIKTVDIDFESDLGVKKICWEAEDADDFITTLDESAILDIESCENIEQIYSQPNQRVIVAADIHHRVELEDRKYEEIEIYATVKKKPRDKPASQIQSVDCQVMITSGGPMEKFPKIMTTSCYGELNLMNTCSGWNDPSLIVKSNENLLDPRVFSTGNNNSMNNSIVDGFSSMASSIYEPNSMNSSIEVVRFATNEKTRVKWWDEFTEETEAELKEIADKERKKQLMAKRHELLSQKGDAKSRSSGRSSRTTTDRVQDWIMDQGMAENSGHGIDKPMTDPTESINQLYGNPVNQLNAGRTSTPLTKELGAVPKDRKQSSEAAFGVSNFPKLPGIPPVDNQSVLGTKKTLLDKPFPKGAIGKLFLPASAYETWRSETKRTALDKIPEKGEGQQRELELAEKVKRLEEQRRQEHALQRDREKELNKKLQEAEYEKQELIKQKNRAAAENEYQQKCFEEVQQELNEQIEALKLQQHENESDQNPPGNWYDRELLKLQKSRDDNATKQFPPPGAHNSLPSISGRSGDPIDLNIRSPCGGRS</sequence>
<reference evidence="2" key="1">
    <citation type="submission" date="2007-03" db="EMBL/GenBank/DDBJ databases">
        <title>Annotation of Culex pipiens quinquefasciatus.</title>
        <authorList>
            <consortium name="The Broad Institute Genome Sequencing Platform"/>
            <person name="Atkinson P.W."/>
            <person name="Hemingway J."/>
            <person name="Christensen B.M."/>
            <person name="Higgs S."/>
            <person name="Kodira C."/>
            <person name="Hannick L."/>
            <person name="Megy K."/>
            <person name="O'Leary S."/>
            <person name="Pearson M."/>
            <person name="Haas B.J."/>
            <person name="Mauceli E."/>
            <person name="Wortman J.R."/>
            <person name="Lee N.H."/>
            <person name="Guigo R."/>
            <person name="Stanke M."/>
            <person name="Alvarado L."/>
            <person name="Amedeo P."/>
            <person name="Antoine C.H."/>
            <person name="Arensburger P."/>
            <person name="Bidwell S.L."/>
            <person name="Crawford M."/>
            <person name="Camaro F."/>
            <person name="Devon K."/>
            <person name="Engels R."/>
            <person name="Hammond M."/>
            <person name="Howarth C."/>
            <person name="Koehrsen M."/>
            <person name="Lawson D."/>
            <person name="Montgomery P."/>
            <person name="Nene V."/>
            <person name="Nusbaum C."/>
            <person name="Puiu D."/>
            <person name="Romero-Severson J."/>
            <person name="Severson D.W."/>
            <person name="Shumway M."/>
            <person name="Sisk P."/>
            <person name="Stolte C."/>
            <person name="Zeng Q."/>
            <person name="Eisenstadt E."/>
            <person name="Fraser-Liggett C."/>
            <person name="Strausberg R."/>
            <person name="Galagan J."/>
            <person name="Birren B."/>
            <person name="Collins F.H."/>
        </authorList>
    </citation>
    <scope>NUCLEOTIDE SEQUENCE [LARGE SCALE GENOMIC DNA]</scope>
    <source>
        <strain evidence="2">JHB</strain>
    </source>
</reference>
<dbReference type="VEuPathDB" id="VectorBase:CQUJHB011839"/>
<feature type="region of interest" description="Disordered" evidence="1">
    <location>
        <begin position="36"/>
        <end position="55"/>
    </location>
</feature>
<gene>
    <name evidence="3" type="primary">6037754</name>
    <name evidence="2" type="ORF">CpipJ_CPIJ006233</name>
</gene>
<protein>
    <submittedName>
        <fullName evidence="2 3">Uncharacterized protein</fullName>
    </submittedName>
</protein>
<dbReference type="HOGENOM" id="CLU_423509_0_0_1"/>
<feature type="region of interest" description="Disordered" evidence="1">
    <location>
        <begin position="341"/>
        <end position="365"/>
    </location>
</feature>
<dbReference type="eggNOG" id="ENOG502T85N">
    <property type="taxonomic scope" value="Eukaryota"/>
</dbReference>
<keyword evidence="4" id="KW-1185">Reference proteome</keyword>
<dbReference type="Proteomes" id="UP000002320">
    <property type="component" value="Unassembled WGS sequence"/>
</dbReference>
<dbReference type="EnsemblMetazoa" id="CPIJ006233-RA">
    <property type="protein sequence ID" value="CPIJ006233-PA"/>
    <property type="gene ID" value="CPIJ006233"/>
</dbReference>
<feature type="region of interest" description="Disordered" evidence="1">
    <location>
        <begin position="578"/>
        <end position="647"/>
    </location>
</feature>
<dbReference type="AlphaFoldDB" id="B0WG00"/>
<evidence type="ECO:0000313" key="2">
    <source>
        <dbReference type="EMBL" id="EDS26641.1"/>
    </source>
</evidence>
<proteinExistence type="predicted"/>
<dbReference type="InParanoid" id="B0WG00"/>
<accession>B0WG00</accession>
<dbReference type="KEGG" id="cqu:CpipJ_CPIJ006233"/>
<organism>
    <name type="scientific">Culex quinquefasciatus</name>
    <name type="common">Southern house mosquito</name>
    <name type="synonym">Culex pungens</name>
    <dbReference type="NCBI Taxonomy" id="7176"/>
    <lineage>
        <taxon>Eukaryota</taxon>
        <taxon>Metazoa</taxon>
        <taxon>Ecdysozoa</taxon>
        <taxon>Arthropoda</taxon>
        <taxon>Hexapoda</taxon>
        <taxon>Insecta</taxon>
        <taxon>Pterygota</taxon>
        <taxon>Neoptera</taxon>
        <taxon>Endopterygota</taxon>
        <taxon>Diptera</taxon>
        <taxon>Nematocera</taxon>
        <taxon>Culicoidea</taxon>
        <taxon>Culicidae</taxon>
        <taxon>Culicinae</taxon>
        <taxon>Culicini</taxon>
        <taxon>Culex</taxon>
        <taxon>Culex</taxon>
    </lineage>
</organism>
<feature type="compositionally biased region" description="Basic and acidic residues" evidence="1">
    <location>
        <begin position="596"/>
        <end position="611"/>
    </location>
</feature>
<evidence type="ECO:0000313" key="4">
    <source>
        <dbReference type="Proteomes" id="UP000002320"/>
    </source>
</evidence>
<reference evidence="3" key="2">
    <citation type="submission" date="2021-02" db="UniProtKB">
        <authorList>
            <consortium name="EnsemblMetazoa"/>
        </authorList>
    </citation>
    <scope>IDENTIFICATION</scope>
    <source>
        <strain evidence="3">JHB</strain>
    </source>
</reference>
<evidence type="ECO:0000313" key="3">
    <source>
        <dbReference type="EnsemblMetazoa" id="CPIJ006233-PA"/>
    </source>
</evidence>
<feature type="compositionally biased region" description="Basic and acidic residues" evidence="1">
    <location>
        <begin position="341"/>
        <end position="352"/>
    </location>
</feature>